<feature type="transmembrane region" description="Helical" evidence="6">
    <location>
        <begin position="70"/>
        <end position="91"/>
    </location>
</feature>
<evidence type="ECO:0000259" key="7">
    <source>
        <dbReference type="Pfam" id="PF04138"/>
    </source>
</evidence>
<dbReference type="PANTHER" id="PTHR38459:SF1">
    <property type="entry name" value="PROPHAGE BACTOPRENOL-LINKED GLUCOSE TRANSLOCASE HOMOLOG"/>
    <property type="match status" value="1"/>
</dbReference>
<comment type="subcellular location">
    <subcellularLocation>
        <location evidence="1">Membrane</location>
        <topology evidence="1">Multi-pass membrane protein</topology>
    </subcellularLocation>
</comment>
<evidence type="ECO:0000256" key="5">
    <source>
        <dbReference type="ARBA" id="ARBA00023136"/>
    </source>
</evidence>
<reference evidence="8 9" key="1">
    <citation type="submission" date="2022-01" db="EMBL/GenBank/DDBJ databases">
        <title>Nocardioides sp. nov., an actinomycete isolated from mining soil.</title>
        <authorList>
            <person name="Liu L."/>
        </authorList>
    </citation>
    <scope>NUCLEOTIDE SEQUENCE [LARGE SCALE GENOMIC DNA]</scope>
    <source>
        <strain evidence="8 9">KLBMP 9356</strain>
    </source>
</reference>
<organism evidence="8 9">
    <name type="scientific">Nocardioides potassii</name>
    <dbReference type="NCBI Taxonomy" id="2911371"/>
    <lineage>
        <taxon>Bacteria</taxon>
        <taxon>Bacillati</taxon>
        <taxon>Actinomycetota</taxon>
        <taxon>Actinomycetes</taxon>
        <taxon>Propionibacteriales</taxon>
        <taxon>Nocardioidaceae</taxon>
        <taxon>Nocardioides</taxon>
    </lineage>
</organism>
<dbReference type="Proteomes" id="UP001201161">
    <property type="component" value="Unassembled WGS sequence"/>
</dbReference>
<feature type="transmembrane region" description="Helical" evidence="6">
    <location>
        <begin position="111"/>
        <end position="129"/>
    </location>
</feature>
<evidence type="ECO:0000256" key="6">
    <source>
        <dbReference type="SAM" id="Phobius"/>
    </source>
</evidence>
<evidence type="ECO:0000313" key="9">
    <source>
        <dbReference type="Proteomes" id="UP001201161"/>
    </source>
</evidence>
<proteinExistence type="inferred from homology"/>
<dbReference type="EMBL" id="JAKJHZ010000007">
    <property type="protein sequence ID" value="MCF6378548.1"/>
    <property type="molecule type" value="Genomic_DNA"/>
</dbReference>
<keyword evidence="5 6" id="KW-0472">Membrane</keyword>
<comment type="similarity">
    <text evidence="2">Belongs to the GtrA family.</text>
</comment>
<feature type="domain" description="GtrA/DPMS transmembrane" evidence="7">
    <location>
        <begin position="10"/>
        <end position="134"/>
    </location>
</feature>
<evidence type="ECO:0000256" key="2">
    <source>
        <dbReference type="ARBA" id="ARBA00009399"/>
    </source>
</evidence>
<feature type="transmembrane region" description="Helical" evidence="6">
    <location>
        <begin position="7"/>
        <end position="31"/>
    </location>
</feature>
<evidence type="ECO:0000313" key="8">
    <source>
        <dbReference type="EMBL" id="MCF6378548.1"/>
    </source>
</evidence>
<evidence type="ECO:0000256" key="1">
    <source>
        <dbReference type="ARBA" id="ARBA00004141"/>
    </source>
</evidence>
<accession>A0ABS9HEQ8</accession>
<sequence length="151" mass="16348">MADGRAALGRFAVVGVVNTAIDFVLFGLLALAGWPLLLANFVSTSAGMTFSFFVNRSWTFGSTRSIRSTVLPFLLVTAVGLWVIQPLVIVAVGGLLDAAAPSLPEQLRQVWVPKAVAIGVGLVWNFSWYHRSVFRAADEDVSDVSREERIP</sequence>
<keyword evidence="4 6" id="KW-1133">Transmembrane helix</keyword>
<dbReference type="InterPro" id="IPR007267">
    <property type="entry name" value="GtrA_DPMS_TM"/>
</dbReference>
<comment type="caution">
    <text evidence="8">The sequence shown here is derived from an EMBL/GenBank/DDBJ whole genome shotgun (WGS) entry which is preliminary data.</text>
</comment>
<name>A0ABS9HEQ8_9ACTN</name>
<keyword evidence="9" id="KW-1185">Reference proteome</keyword>
<dbReference type="Pfam" id="PF04138">
    <property type="entry name" value="GtrA_DPMS_TM"/>
    <property type="match status" value="1"/>
</dbReference>
<evidence type="ECO:0000256" key="3">
    <source>
        <dbReference type="ARBA" id="ARBA00022692"/>
    </source>
</evidence>
<dbReference type="PANTHER" id="PTHR38459">
    <property type="entry name" value="PROPHAGE BACTOPRENOL-LINKED GLUCOSE TRANSLOCASE HOMOLOG"/>
    <property type="match status" value="1"/>
</dbReference>
<protein>
    <submittedName>
        <fullName evidence="8">GtrA family protein</fullName>
    </submittedName>
</protein>
<dbReference type="InterPro" id="IPR051401">
    <property type="entry name" value="GtrA_CellWall_Glycosyl"/>
</dbReference>
<gene>
    <name evidence="8" type="ORF">L2K70_13130</name>
</gene>
<feature type="transmembrane region" description="Helical" evidence="6">
    <location>
        <begin position="37"/>
        <end position="58"/>
    </location>
</feature>
<evidence type="ECO:0000256" key="4">
    <source>
        <dbReference type="ARBA" id="ARBA00022989"/>
    </source>
</evidence>
<dbReference type="RefSeq" id="WP_236402599.1">
    <property type="nucleotide sequence ID" value="NZ_JAKJHZ010000007.1"/>
</dbReference>
<keyword evidence="3 6" id="KW-0812">Transmembrane</keyword>